<keyword evidence="3" id="KW-0805">Transcription regulation</keyword>
<sequence>MSSLSFQSKTFFPQALSTGLHSRISKDPDNSLILNTAPQGRTSKRNAQQINYAEFENLNDDYDFEDVPTATGTTNAMVNNHIGSNTQKHLLKHARTTRYPEALDDDQNIEEVAKQTDLLIPIRLNLEYNNGNSKLVDSFMWNINDSLISPQDFATILCTDMELPAHLHQEITDSITKQIEEYNFVSSIQLPPNRDYHVIIDLSVNLNKQLYQDRFEWDLVQNDVSPEEFADIVVADLGLALEFKPTISHALYESTLRMKKEIMDGTYNHILHKYQQVSGLIFECGIRISTESSVHNGNDQWEPVVEILTPWEIEKREIERERNIRRLKRENMRREVDDHGTKRRAPYRRRLDDLAF</sequence>
<dbReference type="AlphaFoldDB" id="G8YI30"/>
<evidence type="ECO:0000256" key="1">
    <source>
        <dbReference type="ARBA" id="ARBA00004123"/>
    </source>
</evidence>
<keyword evidence="5" id="KW-0539">Nucleus</keyword>
<evidence type="ECO:0000256" key="2">
    <source>
        <dbReference type="ARBA" id="ARBA00010239"/>
    </source>
</evidence>
<feature type="compositionally biased region" description="Polar residues" evidence="6">
    <location>
        <begin position="32"/>
        <end position="46"/>
    </location>
</feature>
<dbReference type="GO" id="GO:0000228">
    <property type="term" value="C:nuclear chromosome"/>
    <property type="evidence" value="ECO:0007669"/>
    <property type="project" value="InterPro"/>
</dbReference>
<dbReference type="FunCoup" id="G8YI30">
    <property type="interactions" value="369"/>
</dbReference>
<proteinExistence type="inferred from homology"/>
<dbReference type="Pfam" id="PF04855">
    <property type="entry name" value="SNF5"/>
    <property type="match status" value="1"/>
</dbReference>
<evidence type="ECO:0000313" key="7">
    <source>
        <dbReference type="EMBL" id="CCE80317.1"/>
    </source>
</evidence>
<keyword evidence="4" id="KW-0804">Transcription</keyword>
<dbReference type="OrthoDB" id="10258327at2759"/>
<name>G8YI30_PICSO</name>
<reference evidence="9" key="2">
    <citation type="journal article" date="2012" name="G3 (Bethesda)">
        <title>Pichia sorbitophila, an interspecies yeast hybrid reveals early steps of genome resolution following polyploidization.</title>
        <authorList>
            <person name="Leh Louis V."/>
            <person name="Despons L."/>
            <person name="Friedrich A."/>
            <person name="Martin T."/>
            <person name="Durrens P."/>
            <person name="Casaregola S."/>
            <person name="Neuveglise C."/>
            <person name="Fairhead C."/>
            <person name="Marck C."/>
            <person name="Cruz J.A."/>
            <person name="Straub M.L."/>
            <person name="Kugler V."/>
            <person name="Sacerdot C."/>
            <person name="Uzunov Z."/>
            <person name="Thierry A."/>
            <person name="Weiss S."/>
            <person name="Bleykasten C."/>
            <person name="De Montigny J."/>
            <person name="Jacques N."/>
            <person name="Jung P."/>
            <person name="Lemaire M."/>
            <person name="Mallet S."/>
            <person name="Morel G."/>
            <person name="Richard G.F."/>
            <person name="Sarkar A."/>
            <person name="Savel G."/>
            <person name="Schacherer J."/>
            <person name="Seret M.L."/>
            <person name="Talla E."/>
            <person name="Samson G."/>
            <person name="Jubin C."/>
            <person name="Poulain J."/>
            <person name="Vacherie B."/>
            <person name="Barbe V."/>
            <person name="Pelletier E."/>
            <person name="Sherman D.J."/>
            <person name="Westhof E."/>
            <person name="Weissenbach J."/>
            <person name="Baret P.V."/>
            <person name="Wincker P."/>
            <person name="Gaillardin C."/>
            <person name="Dujon B."/>
            <person name="Souciet J.L."/>
        </authorList>
    </citation>
    <scope>NUCLEOTIDE SEQUENCE [LARGE SCALE GENOMIC DNA]</scope>
    <source>
        <strain evidence="9">ATCC MYA-4447 / BCRC 22081 / CBS 7064 / NBRC 10061 / NRRL Y-12695</strain>
    </source>
</reference>
<dbReference type="InterPro" id="IPR006939">
    <property type="entry name" value="SNF5"/>
</dbReference>
<evidence type="ECO:0000313" key="8">
    <source>
        <dbReference type="EMBL" id="CCE81082.1"/>
    </source>
</evidence>
<dbReference type="GO" id="GO:0006338">
    <property type="term" value="P:chromatin remodeling"/>
    <property type="evidence" value="ECO:0007669"/>
    <property type="project" value="InterPro"/>
</dbReference>
<dbReference type="Proteomes" id="UP000005222">
    <property type="component" value="Chromosome G"/>
</dbReference>
<dbReference type="STRING" id="559304.G8YI30"/>
<reference evidence="8" key="1">
    <citation type="submission" date="2011-10" db="EMBL/GenBank/DDBJ databases">
        <authorList>
            <person name="Genoscope - CEA"/>
        </authorList>
    </citation>
    <scope>NUCLEOTIDE SEQUENCE</scope>
</reference>
<protein>
    <submittedName>
        <fullName evidence="8">Piso0_003430 protein</fullName>
    </submittedName>
</protein>
<dbReference type="EMBL" id="FO082052">
    <property type="protein sequence ID" value="CCE81082.1"/>
    <property type="molecule type" value="Genomic_DNA"/>
</dbReference>
<dbReference type="PANTHER" id="PTHR10019">
    <property type="entry name" value="SNF5"/>
    <property type="match status" value="1"/>
</dbReference>
<evidence type="ECO:0000256" key="4">
    <source>
        <dbReference type="ARBA" id="ARBA00023163"/>
    </source>
</evidence>
<dbReference type="HOGENOM" id="CLU_014421_4_0_1"/>
<keyword evidence="9" id="KW-1185">Reference proteome</keyword>
<dbReference type="EMBL" id="FO082053">
    <property type="protein sequence ID" value="CCE80317.1"/>
    <property type="molecule type" value="Genomic_DNA"/>
</dbReference>
<gene>
    <name evidence="8" type="primary">Piso0_003430</name>
    <name evidence="7" type="ORF">GNLVRS01_PISO0G12150g</name>
    <name evidence="8" type="ORF">GNLVRS01_PISO0H12151g</name>
</gene>
<accession>G8YI30</accession>
<comment type="subcellular location">
    <subcellularLocation>
        <location evidence="1">Nucleus</location>
    </subcellularLocation>
</comment>
<dbReference type="eggNOG" id="KOG1649">
    <property type="taxonomic scope" value="Eukaryota"/>
</dbReference>
<comment type="similarity">
    <text evidence="2">Belongs to the SNF5 family.</text>
</comment>
<dbReference type="InParanoid" id="G8YI30"/>
<dbReference type="Proteomes" id="UP000005222">
    <property type="component" value="Chromosome H"/>
</dbReference>
<evidence type="ECO:0000256" key="5">
    <source>
        <dbReference type="ARBA" id="ARBA00023242"/>
    </source>
</evidence>
<evidence type="ECO:0000256" key="3">
    <source>
        <dbReference type="ARBA" id="ARBA00023015"/>
    </source>
</evidence>
<evidence type="ECO:0000313" key="9">
    <source>
        <dbReference type="Proteomes" id="UP000005222"/>
    </source>
</evidence>
<feature type="region of interest" description="Disordered" evidence="6">
    <location>
        <begin position="22"/>
        <end position="46"/>
    </location>
</feature>
<evidence type="ECO:0000256" key="6">
    <source>
        <dbReference type="SAM" id="MobiDB-lite"/>
    </source>
</evidence>
<organism evidence="8 9">
    <name type="scientific">Pichia sorbitophila (strain ATCC MYA-4447 / BCRC 22081 / CBS 7064 / NBRC 10061 / NRRL Y-12695)</name>
    <name type="common">Hybrid yeast</name>
    <dbReference type="NCBI Taxonomy" id="559304"/>
    <lineage>
        <taxon>Eukaryota</taxon>
        <taxon>Fungi</taxon>
        <taxon>Dikarya</taxon>
        <taxon>Ascomycota</taxon>
        <taxon>Saccharomycotina</taxon>
        <taxon>Pichiomycetes</taxon>
        <taxon>Debaryomycetaceae</taxon>
        <taxon>Millerozyma</taxon>
    </lineage>
</organism>
<dbReference type="OMA" id="EWDLYEP"/>